<organism evidence="1 2">
    <name type="scientific">Comamonas testosteroni TK102</name>
    <dbReference type="NCBI Taxonomy" id="1392005"/>
    <lineage>
        <taxon>Bacteria</taxon>
        <taxon>Pseudomonadati</taxon>
        <taxon>Pseudomonadota</taxon>
        <taxon>Betaproteobacteria</taxon>
        <taxon>Burkholderiales</taxon>
        <taxon>Comamonadaceae</taxon>
        <taxon>Comamonas</taxon>
    </lineage>
</organism>
<accession>A0A076PIV0</accession>
<proteinExistence type="predicted"/>
<dbReference type="HOGENOM" id="CLU_1802830_0_0_4"/>
<gene>
    <name evidence="1" type="ORF">O987_06975</name>
</gene>
<dbReference type="AlphaFoldDB" id="A0A076PIV0"/>
<dbReference type="Proteomes" id="UP000028782">
    <property type="component" value="Chromosome"/>
</dbReference>
<dbReference type="RefSeq" id="WP_043371247.1">
    <property type="nucleotide sequence ID" value="NZ_CP006704.1"/>
</dbReference>
<sequence>MNGHQRAELILKHFIRAGQIIDLACATFTYDIDLKGDELLDDLLAPVIDLHPTLLPLRQELVNLCEEDQNDVSECLAALWASGFTGYAIQFHAPSGNNTDHPNFGSFHTQWIYAETIEEAWQHACKWGDECRQQLQLVLESEE</sequence>
<dbReference type="KEGG" id="ctes:O987_06975"/>
<dbReference type="EMBL" id="CP006704">
    <property type="protein sequence ID" value="AIJ45538.1"/>
    <property type="molecule type" value="Genomic_DNA"/>
</dbReference>
<evidence type="ECO:0000313" key="2">
    <source>
        <dbReference type="Proteomes" id="UP000028782"/>
    </source>
</evidence>
<name>A0A076PIV0_COMTE</name>
<reference evidence="1 2" key="1">
    <citation type="journal article" date="2014" name="Genome Announc.">
        <title>Complete Genome Sequence of Polychlorinated Biphenyl Degrader Comamonas testosteroni TK102 (NBRC 109938).</title>
        <authorList>
            <person name="Fukuda K."/>
            <person name="Hosoyama A."/>
            <person name="Tsuchikane K."/>
            <person name="Ohji S."/>
            <person name="Yamazoe A."/>
            <person name="Fujita N."/>
            <person name="Shintani M."/>
            <person name="Kimbara K."/>
        </authorList>
    </citation>
    <scope>NUCLEOTIDE SEQUENCE [LARGE SCALE GENOMIC DNA]</scope>
    <source>
        <strain evidence="1">TK102</strain>
    </source>
</reference>
<protein>
    <submittedName>
        <fullName evidence="1">Uncharacterized protein</fullName>
    </submittedName>
</protein>
<evidence type="ECO:0000313" key="1">
    <source>
        <dbReference type="EMBL" id="AIJ45538.1"/>
    </source>
</evidence>